<dbReference type="Proteomes" id="UP000035740">
    <property type="component" value="Chromosome 8"/>
</dbReference>
<dbReference type="KEGG" id="bvg:104900892"/>
<reference evidence="2 3" key="1">
    <citation type="journal article" date="2014" name="Nature">
        <title>The genome of the recently domesticated crop plant sugar beet (Beta vulgaris).</title>
        <authorList>
            <person name="Dohm J.C."/>
            <person name="Minoche A.E."/>
            <person name="Holtgrawe D."/>
            <person name="Capella-Gutierrez S."/>
            <person name="Zakrzewski F."/>
            <person name="Tafer H."/>
            <person name="Rupp O."/>
            <person name="Sorensen T.R."/>
            <person name="Stracke R."/>
            <person name="Reinhardt R."/>
            <person name="Goesmann A."/>
            <person name="Kraft T."/>
            <person name="Schulz B."/>
            <person name="Stadler P.F."/>
            <person name="Schmidt T."/>
            <person name="Gabaldon T."/>
            <person name="Lehrach H."/>
            <person name="Weisshaar B."/>
            <person name="Himmelbauer H."/>
        </authorList>
    </citation>
    <scope>NUCLEOTIDE SEQUENCE [LARGE SCALE GENOMIC DNA]</scope>
    <source>
        <tissue evidence="2">Taproot</tissue>
    </source>
</reference>
<feature type="compositionally biased region" description="Polar residues" evidence="1">
    <location>
        <begin position="1"/>
        <end position="11"/>
    </location>
</feature>
<gene>
    <name evidence="2" type="ORF">BVRB_8g185060</name>
</gene>
<evidence type="ECO:0000256" key="1">
    <source>
        <dbReference type="SAM" id="MobiDB-lite"/>
    </source>
</evidence>
<keyword evidence="3" id="KW-1185">Reference proteome</keyword>
<evidence type="ECO:0000313" key="2">
    <source>
        <dbReference type="EMBL" id="KMT04211.1"/>
    </source>
</evidence>
<feature type="region of interest" description="Disordered" evidence="1">
    <location>
        <begin position="1"/>
        <end position="29"/>
    </location>
</feature>
<dbReference type="OMA" id="DEMWKKD"/>
<evidence type="ECO:0000313" key="3">
    <source>
        <dbReference type="Proteomes" id="UP000035740"/>
    </source>
</evidence>
<dbReference type="PANTHER" id="PTHR36393:SF1">
    <property type="entry name" value="SULFATE ADENYLYLTRANSFERASE SUBUNIT"/>
    <property type="match status" value="1"/>
</dbReference>
<sequence length="202" mass="22141">MTQLLNLTLPSRTPALPLQSSSSPNSSSRHQNFAALSYHLRSNGRFSCLFSDNRKQDQARKALESALGGNKEKFEKWNEEIKKREEVGGGGGNAGGGGWFGWGGRFGWSNDDNFWQEAQQTSLAVLGLLVLYLVAAKGDLLLAVTINPLLFALRSTRNGITSIMSLVTGKSYMDSNAKFEEMRLESAQSSAKESVMKKWGSD</sequence>
<organism evidence="2 3">
    <name type="scientific">Beta vulgaris subsp. vulgaris</name>
    <name type="common">Beet</name>
    <dbReference type="NCBI Taxonomy" id="3555"/>
    <lineage>
        <taxon>Eukaryota</taxon>
        <taxon>Viridiplantae</taxon>
        <taxon>Streptophyta</taxon>
        <taxon>Embryophyta</taxon>
        <taxon>Tracheophyta</taxon>
        <taxon>Spermatophyta</taxon>
        <taxon>Magnoliopsida</taxon>
        <taxon>eudicotyledons</taxon>
        <taxon>Gunneridae</taxon>
        <taxon>Pentapetalae</taxon>
        <taxon>Caryophyllales</taxon>
        <taxon>Chenopodiaceae</taxon>
        <taxon>Betoideae</taxon>
        <taxon>Beta</taxon>
    </lineage>
</organism>
<dbReference type="PANTHER" id="PTHR36393">
    <property type="entry name" value="SULFATE ADENYLYLTRANSFERASE SUBUNIT"/>
    <property type="match status" value="1"/>
</dbReference>
<dbReference type="eggNOG" id="ENOG502RXNV">
    <property type="taxonomic scope" value="Eukaryota"/>
</dbReference>
<accession>A0A0J8EMJ5</accession>
<proteinExistence type="predicted"/>
<dbReference type="AlphaFoldDB" id="A0A0J8EMJ5"/>
<protein>
    <submittedName>
        <fullName evidence="2">Uncharacterized protein</fullName>
    </submittedName>
</protein>
<dbReference type="Gramene" id="KMT04211">
    <property type="protein sequence ID" value="KMT04211"/>
    <property type="gene ID" value="BVRB_8g185060"/>
</dbReference>
<dbReference type="OrthoDB" id="2017354at2759"/>
<dbReference type="EMBL" id="KQ090157">
    <property type="protein sequence ID" value="KMT04211.1"/>
    <property type="molecule type" value="Genomic_DNA"/>
</dbReference>
<name>A0A0J8EMJ5_BETVV</name>